<dbReference type="PROSITE" id="PS51140">
    <property type="entry name" value="CUE"/>
    <property type="match status" value="1"/>
</dbReference>
<dbReference type="SUPFAM" id="SSF46934">
    <property type="entry name" value="UBA-like"/>
    <property type="match status" value="1"/>
</dbReference>
<sequence>MAVTTKEADVALLKGMFPQFNEDRLRQTLAYHRGNVDQAATELLSGGTTPVHAPPPATAEWACATCTFANAASSQQCAMCDSPNPTRETEASPLRSDDRGGAGGTAVVEHVLARTPVNGHLR</sequence>
<feature type="domain" description="CUE" evidence="8">
    <location>
        <begin position="5"/>
        <end position="48"/>
    </location>
</feature>
<dbReference type="PROSITE" id="PS01358">
    <property type="entry name" value="ZF_RANBP2_1"/>
    <property type="match status" value="1"/>
</dbReference>
<dbReference type="CDD" id="cd14279">
    <property type="entry name" value="CUE"/>
    <property type="match status" value="1"/>
</dbReference>
<dbReference type="SMART" id="SM00546">
    <property type="entry name" value="CUE"/>
    <property type="match status" value="1"/>
</dbReference>
<dbReference type="InterPro" id="IPR001876">
    <property type="entry name" value="Znf_RanBP2"/>
</dbReference>
<reference evidence="9 10" key="1">
    <citation type="journal article" date="2013" name="Genome Biol.">
        <title>Genome of Acanthamoeba castellanii highlights extensive lateral gene transfer and early evolution of tyrosine kinase signaling.</title>
        <authorList>
            <person name="Clarke M."/>
            <person name="Lohan A.J."/>
            <person name="Liu B."/>
            <person name="Lagkouvardos I."/>
            <person name="Roy S."/>
            <person name="Zafar N."/>
            <person name="Bertelli C."/>
            <person name="Schilde C."/>
            <person name="Kianianmomeni A."/>
            <person name="Burglin T.R."/>
            <person name="Frech C."/>
            <person name="Turcotte B."/>
            <person name="Kopec K.O."/>
            <person name="Synnott J.M."/>
            <person name="Choo C."/>
            <person name="Paponov I."/>
            <person name="Finkler A."/>
            <person name="Soon Heng Tan C."/>
            <person name="Hutchins A.P."/>
            <person name="Weinmeier T."/>
            <person name="Rattei T."/>
            <person name="Chu J.S."/>
            <person name="Gimenez G."/>
            <person name="Irimia M."/>
            <person name="Rigden D.J."/>
            <person name="Fitzpatrick D.A."/>
            <person name="Lorenzo-Morales J."/>
            <person name="Bateman A."/>
            <person name="Chiu C.H."/>
            <person name="Tang P."/>
            <person name="Hegemann P."/>
            <person name="Fromm H."/>
            <person name="Raoult D."/>
            <person name="Greub G."/>
            <person name="Miranda-Saavedra D."/>
            <person name="Chen N."/>
            <person name="Nash P."/>
            <person name="Ginger M.L."/>
            <person name="Horn M."/>
            <person name="Schaap P."/>
            <person name="Caler L."/>
            <person name="Loftus B."/>
        </authorList>
    </citation>
    <scope>NUCLEOTIDE SEQUENCE [LARGE SCALE GENOMIC DNA]</scope>
    <source>
        <strain evidence="9 10">Neff</strain>
    </source>
</reference>
<evidence type="ECO:0000313" key="9">
    <source>
        <dbReference type="EMBL" id="ELR18312.1"/>
    </source>
</evidence>
<feature type="domain" description="RanBP2-type" evidence="7">
    <location>
        <begin position="57"/>
        <end position="86"/>
    </location>
</feature>
<dbReference type="Pfam" id="PF02845">
    <property type="entry name" value="CUE"/>
    <property type="match status" value="1"/>
</dbReference>
<proteinExistence type="predicted"/>
<dbReference type="RefSeq" id="XP_004340332.1">
    <property type="nucleotide sequence ID" value="XM_004340284.1"/>
</dbReference>
<dbReference type="GO" id="GO:0008270">
    <property type="term" value="F:zinc ion binding"/>
    <property type="evidence" value="ECO:0007669"/>
    <property type="project" value="UniProtKB-KW"/>
</dbReference>
<keyword evidence="2 5" id="KW-0863">Zinc-finger</keyword>
<dbReference type="InterPro" id="IPR036443">
    <property type="entry name" value="Znf_RanBP2_sf"/>
</dbReference>
<evidence type="ECO:0000259" key="7">
    <source>
        <dbReference type="PROSITE" id="PS50199"/>
    </source>
</evidence>
<evidence type="ECO:0000256" key="3">
    <source>
        <dbReference type="ARBA" id="ARBA00022833"/>
    </source>
</evidence>
<dbReference type="KEGG" id="acan:ACA1_371570"/>
<keyword evidence="1" id="KW-0479">Metal-binding</keyword>
<dbReference type="InterPro" id="IPR009060">
    <property type="entry name" value="UBA-like_sf"/>
</dbReference>
<gene>
    <name evidence="9" type="ORF">ACA1_371570</name>
</gene>
<name>L8GZC4_ACACF</name>
<protein>
    <submittedName>
        <fullName evidence="9">CUE domain containing protein</fullName>
    </submittedName>
</protein>
<feature type="compositionally biased region" description="Basic and acidic residues" evidence="6">
    <location>
        <begin position="87"/>
        <end position="100"/>
    </location>
</feature>
<dbReference type="InterPro" id="IPR003892">
    <property type="entry name" value="CUE"/>
</dbReference>
<dbReference type="SMART" id="SM00547">
    <property type="entry name" value="ZnF_RBZ"/>
    <property type="match status" value="1"/>
</dbReference>
<dbReference type="SUPFAM" id="SSF90209">
    <property type="entry name" value="Ran binding protein zinc finger-like"/>
    <property type="match status" value="1"/>
</dbReference>
<dbReference type="AlphaFoldDB" id="L8GZC4"/>
<accession>L8GZC4</accession>
<keyword evidence="4" id="KW-0175">Coiled coil</keyword>
<dbReference type="VEuPathDB" id="AmoebaDB:ACA1_371570"/>
<evidence type="ECO:0000256" key="4">
    <source>
        <dbReference type="ARBA" id="ARBA00023054"/>
    </source>
</evidence>
<feature type="region of interest" description="Disordered" evidence="6">
    <location>
        <begin position="79"/>
        <end position="103"/>
    </location>
</feature>
<dbReference type="GO" id="GO:0043130">
    <property type="term" value="F:ubiquitin binding"/>
    <property type="evidence" value="ECO:0007669"/>
    <property type="project" value="InterPro"/>
</dbReference>
<dbReference type="GeneID" id="14918952"/>
<dbReference type="PROSITE" id="PS50199">
    <property type="entry name" value="ZF_RANBP2_2"/>
    <property type="match status" value="1"/>
</dbReference>
<evidence type="ECO:0000256" key="2">
    <source>
        <dbReference type="ARBA" id="ARBA00022771"/>
    </source>
</evidence>
<dbReference type="Proteomes" id="UP000011083">
    <property type="component" value="Unassembled WGS sequence"/>
</dbReference>
<evidence type="ECO:0000256" key="6">
    <source>
        <dbReference type="SAM" id="MobiDB-lite"/>
    </source>
</evidence>
<keyword evidence="10" id="KW-1185">Reference proteome</keyword>
<keyword evidence="3" id="KW-0862">Zinc</keyword>
<evidence type="ECO:0000256" key="5">
    <source>
        <dbReference type="PROSITE-ProRule" id="PRU00322"/>
    </source>
</evidence>
<organism evidence="9 10">
    <name type="scientific">Acanthamoeba castellanii (strain ATCC 30010 / Neff)</name>
    <dbReference type="NCBI Taxonomy" id="1257118"/>
    <lineage>
        <taxon>Eukaryota</taxon>
        <taxon>Amoebozoa</taxon>
        <taxon>Discosea</taxon>
        <taxon>Longamoebia</taxon>
        <taxon>Centramoebida</taxon>
        <taxon>Acanthamoebidae</taxon>
        <taxon>Acanthamoeba</taxon>
    </lineage>
</organism>
<dbReference type="Gene3D" id="4.10.1060.10">
    <property type="entry name" value="Zinc finger, RanBP2-type"/>
    <property type="match status" value="1"/>
</dbReference>
<dbReference type="EMBL" id="KB007960">
    <property type="protein sequence ID" value="ELR18312.1"/>
    <property type="molecule type" value="Genomic_DNA"/>
</dbReference>
<dbReference type="Gene3D" id="1.10.8.10">
    <property type="entry name" value="DNA helicase RuvA subunit, C-terminal domain"/>
    <property type="match status" value="1"/>
</dbReference>
<evidence type="ECO:0000259" key="8">
    <source>
        <dbReference type="PROSITE" id="PS51140"/>
    </source>
</evidence>
<evidence type="ECO:0000313" key="10">
    <source>
        <dbReference type="Proteomes" id="UP000011083"/>
    </source>
</evidence>
<evidence type="ECO:0000256" key="1">
    <source>
        <dbReference type="ARBA" id="ARBA00022723"/>
    </source>
</evidence>